<reference evidence="2" key="1">
    <citation type="journal article" date="2023" name="Nat. Plants">
        <title>Single-cell RNA sequencing provides a high-resolution roadmap for understanding the multicellular compartmentation of specialized metabolism.</title>
        <authorList>
            <person name="Sun S."/>
            <person name="Shen X."/>
            <person name="Li Y."/>
            <person name="Li Y."/>
            <person name="Wang S."/>
            <person name="Li R."/>
            <person name="Zhang H."/>
            <person name="Shen G."/>
            <person name="Guo B."/>
            <person name="Wei J."/>
            <person name="Xu J."/>
            <person name="St-Pierre B."/>
            <person name="Chen S."/>
            <person name="Sun C."/>
        </authorList>
    </citation>
    <scope>NUCLEOTIDE SEQUENCE [LARGE SCALE GENOMIC DNA]</scope>
</reference>
<proteinExistence type="predicted"/>
<dbReference type="Proteomes" id="UP001060085">
    <property type="component" value="Linkage Group LG06"/>
</dbReference>
<comment type="caution">
    <text evidence="1">The sequence shown here is derived from an EMBL/GenBank/DDBJ whole genome shotgun (WGS) entry which is preliminary data.</text>
</comment>
<sequence>MMRERKMLNQEVYLRERVIKLKEQLNKQLLENHEMDLVELMFKCLLIDKRELDKLSPTDLNDLEEKIEKKIVGINSRLNGDAKKKVILDIDEAQSNLAPP</sequence>
<dbReference type="EMBL" id="CM044706">
    <property type="protein sequence ID" value="KAI5659274.1"/>
    <property type="molecule type" value="Genomic_DNA"/>
</dbReference>
<keyword evidence="2" id="KW-1185">Reference proteome</keyword>
<name>A0ACC0AEN4_CATRO</name>
<gene>
    <name evidence="1" type="ORF">M9H77_28067</name>
</gene>
<evidence type="ECO:0000313" key="2">
    <source>
        <dbReference type="Proteomes" id="UP001060085"/>
    </source>
</evidence>
<protein>
    <submittedName>
        <fullName evidence="1">Uncharacterized protein</fullName>
    </submittedName>
</protein>
<accession>A0ACC0AEN4</accession>
<evidence type="ECO:0000313" key="1">
    <source>
        <dbReference type="EMBL" id="KAI5659274.1"/>
    </source>
</evidence>
<organism evidence="1 2">
    <name type="scientific">Catharanthus roseus</name>
    <name type="common">Madagascar periwinkle</name>
    <name type="synonym">Vinca rosea</name>
    <dbReference type="NCBI Taxonomy" id="4058"/>
    <lineage>
        <taxon>Eukaryota</taxon>
        <taxon>Viridiplantae</taxon>
        <taxon>Streptophyta</taxon>
        <taxon>Embryophyta</taxon>
        <taxon>Tracheophyta</taxon>
        <taxon>Spermatophyta</taxon>
        <taxon>Magnoliopsida</taxon>
        <taxon>eudicotyledons</taxon>
        <taxon>Gunneridae</taxon>
        <taxon>Pentapetalae</taxon>
        <taxon>asterids</taxon>
        <taxon>lamiids</taxon>
        <taxon>Gentianales</taxon>
        <taxon>Apocynaceae</taxon>
        <taxon>Rauvolfioideae</taxon>
        <taxon>Vinceae</taxon>
        <taxon>Catharanthinae</taxon>
        <taxon>Catharanthus</taxon>
    </lineage>
</organism>